<protein>
    <recommendedName>
        <fullName evidence="2">ADP-ribosylglycohydrolase</fullName>
    </recommendedName>
</protein>
<dbReference type="EMBL" id="LAZR01000048">
    <property type="protein sequence ID" value="KKN99158.1"/>
    <property type="molecule type" value="Genomic_DNA"/>
</dbReference>
<dbReference type="InterPro" id="IPR005502">
    <property type="entry name" value="Ribosyl_crysJ1"/>
</dbReference>
<evidence type="ECO:0008006" key="2">
    <source>
        <dbReference type="Google" id="ProtNLM"/>
    </source>
</evidence>
<evidence type="ECO:0000313" key="1">
    <source>
        <dbReference type="EMBL" id="KKN99158.1"/>
    </source>
</evidence>
<dbReference type="PANTHER" id="PTHR16222:SF34">
    <property type="entry name" value="ADP-RIBOSYLGLYCOHYDROLASE"/>
    <property type="match status" value="1"/>
</dbReference>
<dbReference type="InterPro" id="IPR036705">
    <property type="entry name" value="Ribosyl_crysJ1_sf"/>
</dbReference>
<dbReference type="AlphaFoldDB" id="A0A0F9Y364"/>
<dbReference type="Gene3D" id="1.10.4080.10">
    <property type="entry name" value="ADP-ribosylation/Crystallin J1"/>
    <property type="match status" value="1"/>
</dbReference>
<accession>A0A0F9Y364</accession>
<comment type="caution">
    <text evidence="1">The sequence shown here is derived from an EMBL/GenBank/DDBJ whole genome shotgun (WGS) entry which is preliminary data.</text>
</comment>
<dbReference type="Pfam" id="PF03747">
    <property type="entry name" value="ADP_ribosyl_GH"/>
    <property type="match status" value="1"/>
</dbReference>
<dbReference type="SUPFAM" id="SSF101478">
    <property type="entry name" value="ADP-ribosylglycohydrolase"/>
    <property type="match status" value="2"/>
</dbReference>
<proteinExistence type="predicted"/>
<sequence>MIEPQDRARAALRALFVGDALAMPVHWYYRPADIAQQFPGGVRDFHDAPAFHPSSIMSLHSTQHGGRQGRAAKSDSARDIVGDVILKGKRQFWDIPNQHYHQGMRAGENTLNAHCARAVMRSIMANAGQYDPRVYVEHYIQLLTAEPAQHPDTYAESCHRGFFANLEQGKAPLHCGAVTHDTPSIGALVTIAPIVFAERLRGRSLETVQDLCQRHLFLTHPDAGLARVCRAYVNLLDSLLFRDESDDVMSLLTQTARHSAGLDLPGLLARTHDDSEVLGRKYSIACYIDGAWPGILYLAARYLNDSKQALIANTNLGGDNVHRGAVLGVITALCGDSPPVDALYEQLVDRQQISGEIEGSTAT</sequence>
<reference evidence="1" key="1">
    <citation type="journal article" date="2015" name="Nature">
        <title>Complex archaea that bridge the gap between prokaryotes and eukaryotes.</title>
        <authorList>
            <person name="Spang A."/>
            <person name="Saw J.H."/>
            <person name="Jorgensen S.L."/>
            <person name="Zaremba-Niedzwiedzka K."/>
            <person name="Martijn J."/>
            <person name="Lind A.E."/>
            <person name="van Eijk R."/>
            <person name="Schleper C."/>
            <person name="Guy L."/>
            <person name="Ettema T.J."/>
        </authorList>
    </citation>
    <scope>NUCLEOTIDE SEQUENCE</scope>
</reference>
<name>A0A0F9Y364_9ZZZZ</name>
<dbReference type="PANTHER" id="PTHR16222">
    <property type="entry name" value="ADP-RIBOSYLGLYCOHYDROLASE"/>
    <property type="match status" value="1"/>
</dbReference>
<gene>
    <name evidence="1" type="ORF">LCGC14_0139510</name>
</gene>
<dbReference type="InterPro" id="IPR050792">
    <property type="entry name" value="ADP-ribosylglycohydrolase"/>
</dbReference>
<organism evidence="1">
    <name type="scientific">marine sediment metagenome</name>
    <dbReference type="NCBI Taxonomy" id="412755"/>
    <lineage>
        <taxon>unclassified sequences</taxon>
        <taxon>metagenomes</taxon>
        <taxon>ecological metagenomes</taxon>
    </lineage>
</organism>